<protein>
    <submittedName>
        <fullName evidence="2">Uncharacterized protein</fullName>
    </submittedName>
</protein>
<evidence type="ECO:0000313" key="3">
    <source>
        <dbReference type="Proteomes" id="UP000187283"/>
    </source>
</evidence>
<proteinExistence type="predicted"/>
<evidence type="ECO:0000313" key="2">
    <source>
        <dbReference type="EMBL" id="OMJ14516.1"/>
    </source>
</evidence>
<keyword evidence="3" id="KW-1185">Reference proteome</keyword>
<sequence>MGKSAKSCKHKTRAQKELIKEKKAANNQDEIELNTVVSSGRTTIGSGIKKRKQLRQKAEKLGKVAEKLSTASGKGSTTKNSNFASYSKGSKKNADDYMRFFK</sequence>
<comment type="caution">
    <text evidence="2">The sequence shown here is derived from an EMBL/GenBank/DDBJ whole genome shotgun (WGS) entry which is preliminary data.</text>
</comment>
<gene>
    <name evidence="2" type="ORF">AYI70_g7822</name>
</gene>
<evidence type="ECO:0000256" key="1">
    <source>
        <dbReference type="SAM" id="MobiDB-lite"/>
    </source>
</evidence>
<feature type="region of interest" description="Disordered" evidence="1">
    <location>
        <begin position="1"/>
        <end position="24"/>
    </location>
</feature>
<name>A0A1R1XIS7_9FUNG</name>
<reference evidence="2 3" key="1">
    <citation type="submission" date="2017-01" db="EMBL/GenBank/DDBJ databases">
        <authorList>
            <person name="Mah S.A."/>
            <person name="Swanson W.J."/>
            <person name="Moy G.W."/>
            <person name="Vacquier V.D."/>
        </authorList>
    </citation>
    <scope>NUCLEOTIDE SEQUENCE [LARGE SCALE GENOMIC DNA]</scope>
    <source>
        <strain evidence="2 3">GSMNP</strain>
    </source>
</reference>
<dbReference type="AlphaFoldDB" id="A0A1R1XIS7"/>
<feature type="compositionally biased region" description="Basic and acidic residues" evidence="1">
    <location>
        <begin position="14"/>
        <end position="24"/>
    </location>
</feature>
<accession>A0A1R1XIS7</accession>
<organism evidence="2 3">
    <name type="scientific">Smittium culicis</name>
    <dbReference type="NCBI Taxonomy" id="133412"/>
    <lineage>
        <taxon>Eukaryota</taxon>
        <taxon>Fungi</taxon>
        <taxon>Fungi incertae sedis</taxon>
        <taxon>Zoopagomycota</taxon>
        <taxon>Kickxellomycotina</taxon>
        <taxon>Harpellomycetes</taxon>
        <taxon>Harpellales</taxon>
        <taxon>Legeriomycetaceae</taxon>
        <taxon>Smittium</taxon>
    </lineage>
</organism>
<feature type="compositionally biased region" description="Basic residues" evidence="1">
    <location>
        <begin position="1"/>
        <end position="13"/>
    </location>
</feature>
<feature type="compositionally biased region" description="Polar residues" evidence="1">
    <location>
        <begin position="69"/>
        <end position="88"/>
    </location>
</feature>
<dbReference type="EMBL" id="LSSN01003032">
    <property type="protein sequence ID" value="OMJ14516.1"/>
    <property type="molecule type" value="Genomic_DNA"/>
</dbReference>
<dbReference type="OrthoDB" id="10369660at2759"/>
<feature type="region of interest" description="Disordered" evidence="1">
    <location>
        <begin position="68"/>
        <end position="95"/>
    </location>
</feature>
<dbReference type="Proteomes" id="UP000187283">
    <property type="component" value="Unassembled WGS sequence"/>
</dbReference>